<reference evidence="1 2" key="1">
    <citation type="submission" date="2018-08" db="EMBL/GenBank/DDBJ databases">
        <title>Genome and evolution of the arbuscular mycorrhizal fungus Diversispora epigaea (formerly Glomus versiforme) and its bacterial endosymbionts.</title>
        <authorList>
            <person name="Sun X."/>
            <person name="Fei Z."/>
            <person name="Harrison M."/>
        </authorList>
    </citation>
    <scope>NUCLEOTIDE SEQUENCE [LARGE SCALE GENOMIC DNA]</scope>
    <source>
        <strain evidence="1 2">IT104</strain>
    </source>
</reference>
<organism evidence="1 2">
    <name type="scientific">Diversispora epigaea</name>
    <dbReference type="NCBI Taxonomy" id="1348612"/>
    <lineage>
        <taxon>Eukaryota</taxon>
        <taxon>Fungi</taxon>
        <taxon>Fungi incertae sedis</taxon>
        <taxon>Mucoromycota</taxon>
        <taxon>Glomeromycotina</taxon>
        <taxon>Glomeromycetes</taxon>
        <taxon>Diversisporales</taxon>
        <taxon>Diversisporaceae</taxon>
        <taxon>Diversispora</taxon>
    </lineage>
</organism>
<dbReference type="AlphaFoldDB" id="A0A397ICB1"/>
<proteinExistence type="predicted"/>
<evidence type="ECO:0000313" key="2">
    <source>
        <dbReference type="Proteomes" id="UP000266861"/>
    </source>
</evidence>
<protein>
    <submittedName>
        <fullName evidence="1">Uncharacterized protein</fullName>
    </submittedName>
</protein>
<name>A0A397ICB1_9GLOM</name>
<dbReference type="OrthoDB" id="10541729at2759"/>
<comment type="caution">
    <text evidence="1">The sequence shown here is derived from an EMBL/GenBank/DDBJ whole genome shotgun (WGS) entry which is preliminary data.</text>
</comment>
<accession>A0A397ICB1</accession>
<evidence type="ECO:0000313" key="1">
    <source>
        <dbReference type="EMBL" id="RHZ70450.1"/>
    </source>
</evidence>
<gene>
    <name evidence="1" type="ORF">Glove_271g32</name>
</gene>
<keyword evidence="2" id="KW-1185">Reference proteome</keyword>
<dbReference type="Proteomes" id="UP000266861">
    <property type="component" value="Unassembled WGS sequence"/>
</dbReference>
<sequence>MENLCWENEDIFNRHRLTSMISVEEENDDEAEEVEEVMDQLKVEIYEDICKEIALCWVWVKMVIEVFNEKLFLDPKSKKSLKRIGDGKSLLGERRYL</sequence>
<dbReference type="EMBL" id="PQFF01000248">
    <property type="protein sequence ID" value="RHZ70450.1"/>
    <property type="molecule type" value="Genomic_DNA"/>
</dbReference>